<feature type="domain" description="ABC transporter" evidence="4">
    <location>
        <begin position="4"/>
        <end position="194"/>
    </location>
</feature>
<dbReference type="PROSITE" id="PS50893">
    <property type="entry name" value="ABC_TRANSPORTER_2"/>
    <property type="match status" value="2"/>
</dbReference>
<sequence length="546" mass="62906">MLLVECSKVRKYFGDRLILDIDDLKIYSQDRIGIVGRNGVGKTTFINILSQRLAPDEGWVKLYGKAGYISQLESPDRKKISKEMASKFGVKPIWHEEMSGGEKTRFKLAEALDNERVMLFADEPTSNVDMQGIELMEEKLAAYEGLLIIISHDRSFLDRLCNQILEIENGKIKIYKGNYSDYREQKMQERERAAFEYEEYIKEKKRLEEIIHRTKEKVKSMKKTPKRMGNSEARLHKMGPQKAKANLERAVKNVEKRIEHLEAKEKPKEEPGIKLDIMETSRLHSKIIIEGRNVNKAFKDKLLLENATFNIYNGAKVALLGPNGCGKSTLIKMILDNDDAIKVAQGAKIGYFSQDMNILNKNLSIIENVMESSIYPQNLARLLLARLLFKGEDIYKKVDILSGGERVKVSFAKILLQDINLLVLDEPTNYMDINALEVIEETLKEYDRTLLFVSHDRRFISTVANQIMTIEKQKIKMFAGSYEEYLAKNNHPLDAHKEEIQKQVMVLKNRLSEVIGRLSMPSKQEDIAALDKEYHEILDELKKLKE</sequence>
<dbReference type="EMBL" id="CP020559">
    <property type="protein sequence ID" value="ARE88680.1"/>
    <property type="molecule type" value="Genomic_DNA"/>
</dbReference>
<dbReference type="CDD" id="cd03221">
    <property type="entry name" value="ABCF_EF-3"/>
    <property type="match status" value="2"/>
</dbReference>
<dbReference type="NCBIfam" id="NF000355">
    <property type="entry name" value="ribo_prot_ABC_F"/>
    <property type="match status" value="1"/>
</dbReference>
<feature type="domain" description="ABC transporter" evidence="4">
    <location>
        <begin position="289"/>
        <end position="497"/>
    </location>
</feature>
<dbReference type="SMART" id="SM00382">
    <property type="entry name" value="AAA"/>
    <property type="match status" value="2"/>
</dbReference>
<dbReference type="InterPro" id="IPR027417">
    <property type="entry name" value="P-loop_NTPase"/>
</dbReference>
<dbReference type="SUPFAM" id="SSF52540">
    <property type="entry name" value="P-loop containing nucleoside triphosphate hydrolases"/>
    <property type="match status" value="2"/>
</dbReference>
<evidence type="ECO:0000256" key="3">
    <source>
        <dbReference type="SAM" id="Coils"/>
    </source>
</evidence>
<evidence type="ECO:0000313" key="7">
    <source>
        <dbReference type="Proteomes" id="UP000177894"/>
    </source>
</evidence>
<dbReference type="RefSeq" id="WP_070972608.1">
    <property type="nucleotide sequence ID" value="NZ_CP017603.1"/>
</dbReference>
<dbReference type="Pfam" id="PF12848">
    <property type="entry name" value="ABC_tran_Xtn"/>
    <property type="match status" value="1"/>
</dbReference>
<dbReference type="KEGG" id="cfm:BJL90_20555"/>
<evidence type="ECO:0000313" key="6">
    <source>
        <dbReference type="EMBL" id="ARE88680.1"/>
    </source>
</evidence>
<dbReference type="GO" id="GO:0005524">
    <property type="term" value="F:ATP binding"/>
    <property type="evidence" value="ECO:0007669"/>
    <property type="project" value="UniProtKB-KW"/>
</dbReference>
<keyword evidence="7" id="KW-1185">Reference proteome</keyword>
<dbReference type="PANTHER" id="PTHR42855">
    <property type="entry name" value="ABC TRANSPORTER ATP-BINDING SUBUNIT"/>
    <property type="match status" value="1"/>
</dbReference>
<evidence type="ECO:0000256" key="1">
    <source>
        <dbReference type="ARBA" id="ARBA00022741"/>
    </source>
</evidence>
<dbReference type="PROSITE" id="PS00211">
    <property type="entry name" value="ABC_TRANSPORTER_1"/>
    <property type="match status" value="2"/>
</dbReference>
<dbReference type="AlphaFoldDB" id="A0AAC9WIF3"/>
<dbReference type="Gene3D" id="3.40.50.300">
    <property type="entry name" value="P-loop containing nucleotide triphosphate hydrolases"/>
    <property type="match status" value="3"/>
</dbReference>
<keyword evidence="2 6" id="KW-0067">ATP-binding</keyword>
<evidence type="ECO:0000313" key="8">
    <source>
        <dbReference type="Proteomes" id="UP000192478"/>
    </source>
</evidence>
<dbReference type="Proteomes" id="UP000192478">
    <property type="component" value="Chromosome"/>
</dbReference>
<name>A0AAC9WIF3_9CLOT</name>
<dbReference type="Proteomes" id="UP000177894">
    <property type="component" value="Chromosome"/>
</dbReference>
<keyword evidence="1" id="KW-0547">Nucleotide-binding</keyword>
<dbReference type="InterPro" id="IPR003593">
    <property type="entry name" value="AAA+_ATPase"/>
</dbReference>
<reference evidence="5 7" key="1">
    <citation type="submission" date="2016-10" db="EMBL/GenBank/DDBJ databases">
        <title>Complete Genome Sequence of Acetogen Clostridium formicoaceticum ATCC 27076.</title>
        <authorList>
            <person name="Bao T."/>
            <person name="Cheng C."/>
            <person name="Zhao J."/>
            <person name="Yang S.-T."/>
            <person name="Wang J."/>
            <person name="Wang M."/>
        </authorList>
    </citation>
    <scope>NUCLEOTIDE SEQUENCE [LARGE SCALE GENOMIC DNA]</scope>
    <source>
        <strain evidence="5 7">ATCC 27076</strain>
    </source>
</reference>
<gene>
    <name evidence="6" type="primary">yjjK</name>
    <name evidence="5" type="ORF">BJL90_20555</name>
    <name evidence="6" type="ORF">CLFO_30860</name>
</gene>
<keyword evidence="3" id="KW-0175">Coiled coil</keyword>
<evidence type="ECO:0000259" key="4">
    <source>
        <dbReference type="PROSITE" id="PS50893"/>
    </source>
</evidence>
<dbReference type="Pfam" id="PF00005">
    <property type="entry name" value="ABC_tran"/>
    <property type="match status" value="2"/>
</dbReference>
<reference evidence="6 8" key="2">
    <citation type="submission" date="2017-03" db="EMBL/GenBank/DDBJ databases">
        <title>Complete sequence of Clostridium formicaceticum DSM 92.</title>
        <authorList>
            <person name="Poehlein A."/>
            <person name="Karl M."/>
            <person name="Bengelsdorf F.R."/>
            <person name="Duerre P."/>
            <person name="Daniel R."/>
        </authorList>
    </citation>
    <scope>NUCLEOTIDE SEQUENCE [LARGE SCALE GENOMIC DNA]</scope>
    <source>
        <strain evidence="6 8">DSM 92</strain>
    </source>
</reference>
<organism evidence="6 8">
    <name type="scientific">Clostridium formicaceticum</name>
    <dbReference type="NCBI Taxonomy" id="1497"/>
    <lineage>
        <taxon>Bacteria</taxon>
        <taxon>Bacillati</taxon>
        <taxon>Bacillota</taxon>
        <taxon>Clostridia</taxon>
        <taxon>Eubacteriales</taxon>
        <taxon>Clostridiaceae</taxon>
        <taxon>Clostridium</taxon>
    </lineage>
</organism>
<dbReference type="InterPro" id="IPR051309">
    <property type="entry name" value="ABCF_ATPase"/>
</dbReference>
<dbReference type="GO" id="GO:0016887">
    <property type="term" value="F:ATP hydrolysis activity"/>
    <property type="evidence" value="ECO:0007669"/>
    <property type="project" value="InterPro"/>
</dbReference>
<protein>
    <submittedName>
        <fullName evidence="5 6">ABC transporter</fullName>
    </submittedName>
</protein>
<dbReference type="InterPro" id="IPR017871">
    <property type="entry name" value="ABC_transporter-like_CS"/>
</dbReference>
<dbReference type="InterPro" id="IPR003439">
    <property type="entry name" value="ABC_transporter-like_ATP-bd"/>
</dbReference>
<evidence type="ECO:0000313" key="5">
    <source>
        <dbReference type="EMBL" id="AOY78044.1"/>
    </source>
</evidence>
<proteinExistence type="predicted"/>
<feature type="coiled-coil region" evidence="3">
    <location>
        <begin position="190"/>
        <end position="264"/>
    </location>
</feature>
<evidence type="ECO:0000256" key="2">
    <source>
        <dbReference type="ARBA" id="ARBA00022840"/>
    </source>
</evidence>
<dbReference type="InterPro" id="IPR032781">
    <property type="entry name" value="ABC_tran_Xtn"/>
</dbReference>
<accession>A0AAC9WIF3</accession>
<dbReference type="PANTHER" id="PTHR42855:SF2">
    <property type="entry name" value="DRUG RESISTANCE ABC TRANSPORTER,ATP-BINDING PROTEIN"/>
    <property type="match status" value="1"/>
</dbReference>
<dbReference type="EMBL" id="CP017603">
    <property type="protein sequence ID" value="AOY78044.1"/>
    <property type="molecule type" value="Genomic_DNA"/>
</dbReference>